<dbReference type="EMBL" id="JARBHB010000006">
    <property type="protein sequence ID" value="KAJ8880926.1"/>
    <property type="molecule type" value="Genomic_DNA"/>
</dbReference>
<reference evidence="1 2" key="1">
    <citation type="submission" date="2023-02" db="EMBL/GenBank/DDBJ databases">
        <title>LHISI_Scaffold_Assembly.</title>
        <authorList>
            <person name="Stuart O.P."/>
            <person name="Cleave R."/>
            <person name="Magrath M.J.L."/>
            <person name="Mikheyev A.S."/>
        </authorList>
    </citation>
    <scope>NUCLEOTIDE SEQUENCE [LARGE SCALE GENOMIC DNA]</scope>
    <source>
        <strain evidence="1">Daus_M_001</strain>
        <tissue evidence="1">Leg muscle</tissue>
    </source>
</reference>
<protein>
    <submittedName>
        <fullName evidence="1">Uncharacterized protein</fullName>
    </submittedName>
</protein>
<evidence type="ECO:0000313" key="1">
    <source>
        <dbReference type="EMBL" id="KAJ8880926.1"/>
    </source>
</evidence>
<gene>
    <name evidence="1" type="ORF">PR048_017399</name>
</gene>
<dbReference type="Proteomes" id="UP001159363">
    <property type="component" value="Chromosome 5"/>
</dbReference>
<name>A0ABQ9H9N8_9NEOP</name>
<keyword evidence="2" id="KW-1185">Reference proteome</keyword>
<organism evidence="1 2">
    <name type="scientific">Dryococelus australis</name>
    <dbReference type="NCBI Taxonomy" id="614101"/>
    <lineage>
        <taxon>Eukaryota</taxon>
        <taxon>Metazoa</taxon>
        <taxon>Ecdysozoa</taxon>
        <taxon>Arthropoda</taxon>
        <taxon>Hexapoda</taxon>
        <taxon>Insecta</taxon>
        <taxon>Pterygota</taxon>
        <taxon>Neoptera</taxon>
        <taxon>Polyneoptera</taxon>
        <taxon>Phasmatodea</taxon>
        <taxon>Verophasmatodea</taxon>
        <taxon>Anareolatae</taxon>
        <taxon>Phasmatidae</taxon>
        <taxon>Eurycanthinae</taxon>
        <taxon>Dryococelus</taxon>
    </lineage>
</organism>
<comment type="caution">
    <text evidence="1">The sequence shown here is derived from an EMBL/GenBank/DDBJ whole genome shotgun (WGS) entry which is preliminary data.</text>
</comment>
<evidence type="ECO:0000313" key="2">
    <source>
        <dbReference type="Proteomes" id="UP001159363"/>
    </source>
</evidence>
<accession>A0ABQ9H9N8</accession>
<proteinExistence type="predicted"/>
<sequence>MRRVCYLTCPTGKLENLFGDDVSARTITLRKEIICSWQASCALGLNYSPTLGVPPPPHTHISERGGCSSKRLDSSSGGYGFDYRSGHPDFSFSWCSKRGSDKSDIAKRIKCPIVAMRKALNWRIVLSHACTCGQCHLTRPCTPRSHFETQVATANNHCRWPNQQQHSPITVDLILAAIAPAASRGFSKVEAIIDLLEGGSVADRHESTITDSLQIRHVSLPARHTSPFLQRVHRDDISLRYKRPYRLGIKYFARLVSSQSVESRELQAGVCRLSVKCDLRPATLYDISEFHMFQFSPDETRNSVYKTSDIIKEPAYTWSFLFSAFDPDKCGGDKGYFVTRTKCAIACTKRKALNLRAVFWSCFVYRPLTAQSYKGILTHVHPVQQLFIRYYRMHSLNSERYFLQARDSTHWTLSSAAEGIGGGGGGSGFKRGFPRNIKDRTHYYTWNYFPSDVTNSTGNMPVSGPVKICALKYHRPADIFERLTLFIHTRQSRCRLKASASNIMQQLYQVEWIGKVWEAFESRRG</sequence>